<dbReference type="RefSeq" id="WP_121934168.1">
    <property type="nucleotide sequence ID" value="NZ_RDOJ01000005.1"/>
</dbReference>
<sequence length="208" mass="24179">MKYLLCLVLIICFSCTKKDIVVKGNFKEKEKREIRSINLENTDQSEVYILNSDSTYTFLNSKDLSYNFGKVIAKNDSTAFISVAIEKFNFLKSIHTKESKSEDIELYFYDKTGDLIPFLNIEVYRDNYKTDLLALNGLLKLNSFPDSISIPKLEYLSGLKHNFSLSKNGKSYEVYLDLNHEILEKFMNYNSPNNKHFVVFTPLEELLK</sequence>
<evidence type="ECO:0000313" key="1">
    <source>
        <dbReference type="EMBL" id="RLZ11488.1"/>
    </source>
</evidence>
<dbReference type="Proteomes" id="UP000275348">
    <property type="component" value="Unassembled WGS sequence"/>
</dbReference>
<dbReference type="EMBL" id="RDOJ01000005">
    <property type="protein sequence ID" value="RLZ11488.1"/>
    <property type="molecule type" value="Genomic_DNA"/>
</dbReference>
<name>A0A3L9MF14_9FLAO</name>
<dbReference type="AlphaFoldDB" id="A0A3L9MF14"/>
<keyword evidence="2" id="KW-1185">Reference proteome</keyword>
<protein>
    <submittedName>
        <fullName evidence="1">Uncharacterized protein</fullName>
    </submittedName>
</protein>
<gene>
    <name evidence="1" type="ORF">EAH69_05460</name>
</gene>
<accession>A0A3L9MF14</accession>
<comment type="caution">
    <text evidence="1">The sequence shown here is derived from an EMBL/GenBank/DDBJ whole genome shotgun (WGS) entry which is preliminary data.</text>
</comment>
<evidence type="ECO:0000313" key="2">
    <source>
        <dbReference type="Proteomes" id="UP000275348"/>
    </source>
</evidence>
<reference evidence="1 2" key="1">
    <citation type="submission" date="2018-10" db="EMBL/GenBank/DDBJ databases">
        <authorList>
            <person name="Chen X."/>
        </authorList>
    </citation>
    <scope>NUCLEOTIDE SEQUENCE [LARGE SCALE GENOMIC DNA]</scope>
    <source>
        <strain evidence="1 2">YIM 102668</strain>
    </source>
</reference>
<proteinExistence type="predicted"/>
<organism evidence="1 2">
    <name type="scientific">Faecalibacter macacae</name>
    <dbReference type="NCBI Taxonomy" id="1859289"/>
    <lineage>
        <taxon>Bacteria</taxon>
        <taxon>Pseudomonadati</taxon>
        <taxon>Bacteroidota</taxon>
        <taxon>Flavobacteriia</taxon>
        <taxon>Flavobacteriales</taxon>
        <taxon>Weeksellaceae</taxon>
        <taxon>Faecalibacter</taxon>
    </lineage>
</organism>